<dbReference type="GO" id="GO:0008270">
    <property type="term" value="F:zinc ion binding"/>
    <property type="evidence" value="ECO:0007669"/>
    <property type="project" value="UniProtKB-KW"/>
</dbReference>
<dbReference type="PANTHER" id="PTHR16058:SF4">
    <property type="entry name" value="DOUBLE ZINC RIBBON AND ANKYRIN REPEAT-CONTAINING PROTEIN 1"/>
    <property type="match status" value="1"/>
</dbReference>
<dbReference type="PANTHER" id="PTHR16058">
    <property type="entry name" value="DOUBLE ZINC RIBBON AND ANKYRIN REPEAT-CONTAINING PROTEIN 1"/>
    <property type="match status" value="1"/>
</dbReference>
<dbReference type="EMBL" id="CAIJCS010000020">
    <property type="protein sequence ID" value="CAC9933339.1"/>
    <property type="molecule type" value="Genomic_DNA"/>
</dbReference>
<dbReference type="InterPro" id="IPR025874">
    <property type="entry name" value="DZR"/>
</dbReference>
<dbReference type="GO" id="GO:0042995">
    <property type="term" value="C:cell projection"/>
    <property type="evidence" value="ECO:0007669"/>
    <property type="project" value="UniProtKB-SubCell"/>
</dbReference>
<gene>
    <name evidence="3" type="ORF">PEPNEM18_01247</name>
</gene>
<feature type="transmembrane region" description="Helical" evidence="1">
    <location>
        <begin position="235"/>
        <end position="259"/>
    </location>
</feature>
<dbReference type="Pfam" id="PF12773">
    <property type="entry name" value="DZR"/>
    <property type="match status" value="2"/>
</dbReference>
<feature type="domain" description="DZANK-type" evidence="2">
    <location>
        <begin position="11"/>
        <end position="64"/>
    </location>
</feature>
<keyword evidence="1" id="KW-0812">Transmembrane</keyword>
<keyword evidence="1" id="KW-0472">Membrane</keyword>
<feature type="transmembrane region" description="Helical" evidence="1">
    <location>
        <begin position="197"/>
        <end position="215"/>
    </location>
</feature>
<keyword evidence="4" id="KW-1185">Reference proteome</keyword>
<comment type="caution">
    <text evidence="3">The sequence shown here is derived from an EMBL/GenBank/DDBJ whole genome shotgun (WGS) entry which is preliminary data.</text>
</comment>
<feature type="domain" description="DZANK-type" evidence="2">
    <location>
        <begin position="83"/>
        <end position="138"/>
    </location>
</feature>
<evidence type="ECO:0000313" key="4">
    <source>
        <dbReference type="Proteomes" id="UP000586454"/>
    </source>
</evidence>
<feature type="transmembrane region" description="Helical" evidence="1">
    <location>
        <begin position="266"/>
        <end position="286"/>
    </location>
</feature>
<sequence length="344" mass="37286">MKSKGLESVVCPHCGKENEGDASFCIHCGGSFSEPTPLKTEPMKPCPICGKENEETAMFCIYCGGSLVEKEVPEVEEAATKICPGCGKENAEGALFCSGCGYSFSEKVDRRVEEAPLNVCPECGEENNEEAMFCGVCGHSLRDPSEKGRGTKKEIRFEDMGQQVGKKVDALAKSGNAKVKNFADSMDDEKTIEYSKTAYIISAVVAVIAPFLPFISFEAFGRTMNFNYLKVSAEIIGAGTFWLDGILLVFLGVLAVLFWRLDEKMAMLAVGAASAFFGLLESIQLYQMKSFAGLQLGEINNLLDTQLGAGVAKVGIGFYLSMLACFGLLIASGIYYYKLKDKEN</sequence>
<dbReference type="RefSeq" id="WP_180500318.1">
    <property type="nucleotide sequence ID" value="NZ_CAIJCS010000020.1"/>
</dbReference>
<dbReference type="Proteomes" id="UP000586454">
    <property type="component" value="Unassembled WGS sequence"/>
</dbReference>
<name>A0A6V6Y5H8_9FIRM</name>
<feature type="transmembrane region" description="Helical" evidence="1">
    <location>
        <begin position="316"/>
        <end position="337"/>
    </location>
</feature>
<dbReference type="AlphaFoldDB" id="A0A6V6Y5H8"/>
<protein>
    <recommendedName>
        <fullName evidence="2">DZANK-type domain-containing protein</fullName>
    </recommendedName>
</protein>
<proteinExistence type="predicted"/>
<evidence type="ECO:0000256" key="1">
    <source>
        <dbReference type="SAM" id="Phobius"/>
    </source>
</evidence>
<evidence type="ECO:0000313" key="3">
    <source>
        <dbReference type="EMBL" id="CAC9933339.1"/>
    </source>
</evidence>
<keyword evidence="1" id="KW-1133">Transmembrane helix</keyword>
<organism evidence="3 4">
    <name type="scientific">Aedoeadaptatus nemausensis</name>
    <dbReference type="NCBI Taxonomy" id="2582829"/>
    <lineage>
        <taxon>Bacteria</taxon>
        <taxon>Bacillati</taxon>
        <taxon>Bacillota</taxon>
        <taxon>Tissierellia</taxon>
        <taxon>Tissierellales</taxon>
        <taxon>Peptoniphilaceae</taxon>
        <taxon>Aedoeadaptatus</taxon>
    </lineage>
</organism>
<evidence type="ECO:0000259" key="2">
    <source>
        <dbReference type="Pfam" id="PF12773"/>
    </source>
</evidence>
<dbReference type="InterPro" id="IPR052481">
    <property type="entry name" value="DZAN1"/>
</dbReference>
<reference evidence="3 4" key="1">
    <citation type="submission" date="2020-06" db="EMBL/GenBank/DDBJ databases">
        <authorList>
            <person name="Criscuolo A."/>
        </authorList>
    </citation>
    <scope>NUCLEOTIDE SEQUENCE [LARGE SCALE GENOMIC DNA]</scope>
    <source>
        <strain evidence="3">1804121828</strain>
    </source>
</reference>
<accession>A0A6V6Y5H8</accession>